<evidence type="ECO:0000313" key="7">
    <source>
        <dbReference type="Proteomes" id="UP000034406"/>
    </source>
</evidence>
<evidence type="ECO:0000256" key="3">
    <source>
        <dbReference type="ARBA" id="ARBA00023004"/>
    </source>
</evidence>
<dbReference type="InterPro" id="IPR058240">
    <property type="entry name" value="rSAM_sf"/>
</dbReference>
<comment type="caution">
    <text evidence="6">The sequence shown here is derived from an EMBL/GenBank/DDBJ whole genome shotgun (WGS) entry which is preliminary data.</text>
</comment>
<keyword evidence="2" id="KW-0479">Metal-binding</keyword>
<dbReference type="InterPro" id="IPR007197">
    <property type="entry name" value="rSAM"/>
</dbReference>
<proteinExistence type="predicted"/>
<gene>
    <name evidence="6" type="ORF">US90_C0018G0027</name>
</gene>
<keyword evidence="1" id="KW-0949">S-adenosyl-L-methionine</keyword>
<dbReference type="SFLD" id="SFLDS00029">
    <property type="entry name" value="Radical_SAM"/>
    <property type="match status" value="1"/>
</dbReference>
<dbReference type="Gene3D" id="3.20.20.70">
    <property type="entry name" value="Aldolase class I"/>
    <property type="match status" value="1"/>
</dbReference>
<dbReference type="AlphaFoldDB" id="A0A0G0JNQ5"/>
<reference evidence="6 7" key="1">
    <citation type="journal article" date="2015" name="Nature">
        <title>rRNA introns, odd ribosomes, and small enigmatic genomes across a large radiation of phyla.</title>
        <authorList>
            <person name="Brown C.T."/>
            <person name="Hug L.A."/>
            <person name="Thomas B.C."/>
            <person name="Sharon I."/>
            <person name="Castelle C.J."/>
            <person name="Singh A."/>
            <person name="Wilkins M.J."/>
            <person name="Williams K.H."/>
            <person name="Banfield J.F."/>
        </authorList>
    </citation>
    <scope>NUCLEOTIDE SEQUENCE [LARGE SCALE GENOMIC DNA]</scope>
</reference>
<evidence type="ECO:0000259" key="5">
    <source>
        <dbReference type="Pfam" id="PF04055"/>
    </source>
</evidence>
<protein>
    <submittedName>
        <fullName evidence="6">AstB/chuR-related protein</fullName>
    </submittedName>
</protein>
<dbReference type="SUPFAM" id="SSF102114">
    <property type="entry name" value="Radical SAM enzymes"/>
    <property type="match status" value="1"/>
</dbReference>
<accession>A0A0G0JNQ5</accession>
<dbReference type="PANTHER" id="PTHR11228:SF7">
    <property type="entry name" value="PQQA PEPTIDE CYCLASE"/>
    <property type="match status" value="1"/>
</dbReference>
<dbReference type="InterPro" id="IPR050377">
    <property type="entry name" value="Radical_SAM_PqqE_MftC-like"/>
</dbReference>
<keyword evidence="4" id="KW-0411">Iron-sulfur</keyword>
<dbReference type="STRING" id="1618490.US90_C0018G0027"/>
<evidence type="ECO:0000256" key="4">
    <source>
        <dbReference type="ARBA" id="ARBA00023014"/>
    </source>
</evidence>
<dbReference type="Pfam" id="PF04055">
    <property type="entry name" value="Radical_SAM"/>
    <property type="match status" value="1"/>
</dbReference>
<organism evidence="6 7">
    <name type="scientific">Candidatus Shapirobacteria bacterium GW2011_GWE2_38_30</name>
    <dbReference type="NCBI Taxonomy" id="1618490"/>
    <lineage>
        <taxon>Bacteria</taxon>
        <taxon>Candidatus Shapironibacteriota</taxon>
    </lineage>
</organism>
<evidence type="ECO:0000256" key="2">
    <source>
        <dbReference type="ARBA" id="ARBA00022723"/>
    </source>
</evidence>
<dbReference type="GO" id="GO:0046872">
    <property type="term" value="F:metal ion binding"/>
    <property type="evidence" value="ECO:0007669"/>
    <property type="project" value="UniProtKB-KW"/>
</dbReference>
<keyword evidence="3" id="KW-0408">Iron</keyword>
<dbReference type="Proteomes" id="UP000034406">
    <property type="component" value="Unassembled WGS sequence"/>
</dbReference>
<dbReference type="SFLD" id="SFLDG01067">
    <property type="entry name" value="SPASM/twitch_domain_containing"/>
    <property type="match status" value="1"/>
</dbReference>
<dbReference type="CDD" id="cd01335">
    <property type="entry name" value="Radical_SAM"/>
    <property type="match status" value="1"/>
</dbReference>
<evidence type="ECO:0000313" key="6">
    <source>
        <dbReference type="EMBL" id="KKQ69183.1"/>
    </source>
</evidence>
<evidence type="ECO:0000256" key="1">
    <source>
        <dbReference type="ARBA" id="ARBA00022691"/>
    </source>
</evidence>
<dbReference type="EMBL" id="LBUT01000018">
    <property type="protein sequence ID" value="KKQ69183.1"/>
    <property type="molecule type" value="Genomic_DNA"/>
</dbReference>
<sequence length="328" mass="37068">MNPQIRTALENIYISPLELCNLNCRLCYTKKTKNILTNEQILDFISRYQKNINLKSVLFCGGEVFTLKDFPHLVNQILSKNIFVSIITNGTIDKLEQIKDPSNCQLLVSLDGPKQIHDANRGIGNFDKTIKFIKHALSLKFPVEIMFLVTSDSYKHIKTYPQYLSRQLYKKPSTPAPRINYITYKSTFYCDNHPLATSVQNGHVRSLQPKQLINIKKHYPSIPAKNFGCFQLSVQSNGSIYGCCESPLALGKLSDPIKTLISKFLLSLTPCTHCPISSLNPETNTCSFTKNICLACTNPDFLCGYKKELSLASCQQVVEKFNHETPKS</sequence>
<name>A0A0G0JNQ5_9BACT</name>
<feature type="domain" description="Radical SAM core" evidence="5">
    <location>
        <begin position="15"/>
        <end position="149"/>
    </location>
</feature>
<dbReference type="GO" id="GO:0051536">
    <property type="term" value="F:iron-sulfur cluster binding"/>
    <property type="evidence" value="ECO:0007669"/>
    <property type="project" value="UniProtKB-KW"/>
</dbReference>
<dbReference type="InterPro" id="IPR013785">
    <property type="entry name" value="Aldolase_TIM"/>
</dbReference>
<dbReference type="PANTHER" id="PTHR11228">
    <property type="entry name" value="RADICAL SAM DOMAIN PROTEIN"/>
    <property type="match status" value="1"/>
</dbReference>
<dbReference type="GO" id="GO:0003824">
    <property type="term" value="F:catalytic activity"/>
    <property type="evidence" value="ECO:0007669"/>
    <property type="project" value="InterPro"/>
</dbReference>